<evidence type="ECO:0000256" key="1">
    <source>
        <dbReference type="SAM" id="SignalP"/>
    </source>
</evidence>
<dbReference type="SUPFAM" id="SSF103247">
    <property type="entry name" value="TT1751-like"/>
    <property type="match status" value="1"/>
</dbReference>
<dbReference type="EMBL" id="JBEAAL010000008">
    <property type="protein sequence ID" value="MEQ1405986.1"/>
    <property type="molecule type" value="Genomic_DNA"/>
</dbReference>
<evidence type="ECO:0000313" key="3">
    <source>
        <dbReference type="Proteomes" id="UP001496627"/>
    </source>
</evidence>
<name>A0ABV0M2B0_9HYPH</name>
<proteinExistence type="predicted"/>
<organism evidence="2 3">
    <name type="scientific">Neorhizobium phenanthreniclasticum</name>
    <dbReference type="NCBI Taxonomy" id="3157917"/>
    <lineage>
        <taxon>Bacteria</taxon>
        <taxon>Pseudomonadati</taxon>
        <taxon>Pseudomonadota</taxon>
        <taxon>Alphaproteobacteria</taxon>
        <taxon>Hyphomicrobiales</taxon>
        <taxon>Rhizobiaceae</taxon>
        <taxon>Rhizobium/Agrobacterium group</taxon>
        <taxon>Neorhizobium</taxon>
    </lineage>
</organism>
<sequence length="152" mass="16222">MIKIVMASLVALPAALGCTGATASDVLKIYESKAPFAEVLADLEDAIVNRGYVVDYHGHVAEMLARTAGDVGAGKVLYREAEFMQFCSATVSRKAMEADLANIGFCPYVLFAYEAEAAPGTVKVGFRRLPEGEARDDVNSLLDDLVREASGN</sequence>
<evidence type="ECO:0000313" key="2">
    <source>
        <dbReference type="EMBL" id="MEQ1405986.1"/>
    </source>
</evidence>
<dbReference type="InterPro" id="IPR035923">
    <property type="entry name" value="TT1751-like_sf"/>
</dbReference>
<keyword evidence="1" id="KW-0732">Signal</keyword>
<dbReference type="Proteomes" id="UP001496627">
    <property type="component" value="Unassembled WGS sequence"/>
</dbReference>
<comment type="caution">
    <text evidence="2">The sequence shown here is derived from an EMBL/GenBank/DDBJ whole genome shotgun (WGS) entry which is preliminary data.</text>
</comment>
<reference evidence="2 3" key="1">
    <citation type="submission" date="2024-05" db="EMBL/GenBank/DDBJ databases">
        <title>Neorhizobium sp. Rsf11, a plant growth promoting and heavy metal resistant PAH-degrader.</title>
        <authorList>
            <person name="Golubev S.N."/>
            <person name="Muratova A.Y."/>
            <person name="Markelova M.I."/>
        </authorList>
    </citation>
    <scope>NUCLEOTIDE SEQUENCE [LARGE SCALE GENOMIC DNA]</scope>
    <source>
        <strain evidence="2 3">Rsf11</strain>
    </source>
</reference>
<accession>A0ABV0M2B0</accession>
<keyword evidence="3" id="KW-1185">Reference proteome</keyword>
<dbReference type="PROSITE" id="PS51257">
    <property type="entry name" value="PROKAR_LIPOPROTEIN"/>
    <property type="match status" value="1"/>
</dbReference>
<feature type="chain" id="PRO_5046003091" evidence="1">
    <location>
        <begin position="24"/>
        <end position="152"/>
    </location>
</feature>
<dbReference type="Gene3D" id="3.30.310.70">
    <property type="entry name" value="TT1751-like domain"/>
    <property type="match status" value="1"/>
</dbReference>
<feature type="signal peptide" evidence="1">
    <location>
        <begin position="1"/>
        <end position="23"/>
    </location>
</feature>
<gene>
    <name evidence="2" type="ORF">ABK249_13665</name>
</gene>
<dbReference type="RefSeq" id="WP_227704157.1">
    <property type="nucleotide sequence ID" value="NZ_JBEAAL010000008.1"/>
</dbReference>
<protein>
    <submittedName>
        <fullName evidence="2">DUF302 domain-containing protein</fullName>
    </submittedName>
</protein>